<dbReference type="InterPro" id="IPR011010">
    <property type="entry name" value="DNA_brk_join_enz"/>
</dbReference>
<evidence type="ECO:0000313" key="3">
    <source>
        <dbReference type="EMBL" id="CAE7941247.1"/>
    </source>
</evidence>
<dbReference type="AlphaFoldDB" id="A0A813CFI2"/>
<sequence>MSDSTDVEQQEEKGGGEAVAGDLVPVINWQTLPHIDLTQFVSSKANAVDALCKELNSDHSRRTYISRLNKIGRMLPEPMPAEKIPWHLMRYEHVLEIKNALDKAGDSPATINGTLSAIRKVTQVCVRLKRMEREDMMAIHDIKTIKYQRLPKGREIRAGELEALIRVCREDNNAPAGWRDIAVIGFLGTDKLKSPVGQSLTDILLRVL</sequence>
<accession>A0A813CFI2</accession>
<dbReference type="Pfam" id="PF02899">
    <property type="entry name" value="Phage_int_SAM_1"/>
    <property type="match status" value="1"/>
</dbReference>
<dbReference type="GO" id="GO:0015074">
    <property type="term" value="P:DNA integration"/>
    <property type="evidence" value="ECO:0007669"/>
    <property type="project" value="InterPro"/>
</dbReference>
<evidence type="ECO:0000313" key="4">
    <source>
        <dbReference type="Proteomes" id="UP000601435"/>
    </source>
</evidence>
<dbReference type="InterPro" id="IPR044068">
    <property type="entry name" value="CB"/>
</dbReference>
<dbReference type="InterPro" id="IPR010998">
    <property type="entry name" value="Integrase_recombinase_N"/>
</dbReference>
<dbReference type="GO" id="GO:0003677">
    <property type="term" value="F:DNA binding"/>
    <property type="evidence" value="ECO:0007669"/>
    <property type="project" value="UniProtKB-KW"/>
</dbReference>
<dbReference type="Gene3D" id="1.10.150.130">
    <property type="match status" value="1"/>
</dbReference>
<dbReference type="SUPFAM" id="SSF56349">
    <property type="entry name" value="DNA breaking-rejoining enzymes"/>
    <property type="match status" value="1"/>
</dbReference>
<reference evidence="3" key="1">
    <citation type="submission" date="2021-02" db="EMBL/GenBank/DDBJ databases">
        <authorList>
            <person name="Dougan E. K."/>
            <person name="Rhodes N."/>
            <person name="Thang M."/>
            <person name="Chan C."/>
        </authorList>
    </citation>
    <scope>NUCLEOTIDE SEQUENCE</scope>
</reference>
<feature type="domain" description="Core-binding (CB)" evidence="2">
    <location>
        <begin position="42"/>
        <end position="126"/>
    </location>
</feature>
<evidence type="ECO:0000256" key="1">
    <source>
        <dbReference type="ARBA" id="ARBA00023125"/>
    </source>
</evidence>
<comment type="caution">
    <text evidence="3">The sequence shown here is derived from an EMBL/GenBank/DDBJ whole genome shotgun (WGS) entry which is preliminary data.</text>
</comment>
<keyword evidence="4" id="KW-1185">Reference proteome</keyword>
<dbReference type="InterPro" id="IPR004107">
    <property type="entry name" value="Integrase_SAM-like_N"/>
</dbReference>
<protein>
    <recommendedName>
        <fullName evidence="2">Core-binding (CB) domain-containing protein</fullName>
    </recommendedName>
</protein>
<dbReference type="Proteomes" id="UP000601435">
    <property type="component" value="Unassembled WGS sequence"/>
</dbReference>
<evidence type="ECO:0000259" key="2">
    <source>
        <dbReference type="PROSITE" id="PS51900"/>
    </source>
</evidence>
<name>A0A813CFI2_9DINO</name>
<organism evidence="3 4">
    <name type="scientific">Symbiodinium necroappetens</name>
    <dbReference type="NCBI Taxonomy" id="1628268"/>
    <lineage>
        <taxon>Eukaryota</taxon>
        <taxon>Sar</taxon>
        <taxon>Alveolata</taxon>
        <taxon>Dinophyceae</taxon>
        <taxon>Suessiales</taxon>
        <taxon>Symbiodiniaceae</taxon>
        <taxon>Symbiodinium</taxon>
    </lineage>
</organism>
<dbReference type="PROSITE" id="PS51900">
    <property type="entry name" value="CB"/>
    <property type="match status" value="1"/>
</dbReference>
<dbReference type="EMBL" id="CAJNJA010093473">
    <property type="protein sequence ID" value="CAE7941247.1"/>
    <property type="molecule type" value="Genomic_DNA"/>
</dbReference>
<gene>
    <name evidence="3" type="ORF">SNEC2469_LOCUS34214</name>
</gene>
<keyword evidence="1" id="KW-0238">DNA-binding</keyword>
<proteinExistence type="predicted"/>